<dbReference type="SMART" id="SM00347">
    <property type="entry name" value="HTH_MARR"/>
    <property type="match status" value="1"/>
</dbReference>
<sequence>MGKGIGAMAVQSNPDQLVGILRDTVVALVRRDGPDLSARQLGVFLTVYLTDGPHTVRGLAAELNVSKPAITRALDRLGELDLARRKVDPMDRRSVIVQRTLKGTAFLRDMRQIMSEAETQTHEMPAANEAANAEPARENRKAG</sequence>
<accession>A0A1G6WCG8</accession>
<dbReference type="SUPFAM" id="SSF46785">
    <property type="entry name" value="Winged helix' DNA-binding domain"/>
    <property type="match status" value="1"/>
</dbReference>
<dbReference type="InterPro" id="IPR039422">
    <property type="entry name" value="MarR/SlyA-like"/>
</dbReference>
<reference evidence="3 4" key="1">
    <citation type="submission" date="2016-10" db="EMBL/GenBank/DDBJ databases">
        <authorList>
            <person name="de Groot N.N."/>
        </authorList>
    </citation>
    <scope>NUCLEOTIDE SEQUENCE [LARGE SCALE GENOMIC DNA]</scope>
    <source>
        <strain evidence="3 4">CPCC 100156</strain>
    </source>
</reference>
<keyword evidence="4" id="KW-1185">Reference proteome</keyword>
<dbReference type="Pfam" id="PF12802">
    <property type="entry name" value="MarR_2"/>
    <property type="match status" value="1"/>
</dbReference>
<feature type="region of interest" description="Disordered" evidence="1">
    <location>
        <begin position="118"/>
        <end position="143"/>
    </location>
</feature>
<dbReference type="Gene3D" id="1.10.10.10">
    <property type="entry name" value="Winged helix-like DNA-binding domain superfamily/Winged helix DNA-binding domain"/>
    <property type="match status" value="1"/>
</dbReference>
<dbReference type="GO" id="GO:0006950">
    <property type="term" value="P:response to stress"/>
    <property type="evidence" value="ECO:0007669"/>
    <property type="project" value="TreeGrafter"/>
</dbReference>
<name>A0A1G6WCG8_9PROT</name>
<evidence type="ECO:0000259" key="2">
    <source>
        <dbReference type="PROSITE" id="PS50995"/>
    </source>
</evidence>
<dbReference type="GO" id="GO:0003700">
    <property type="term" value="F:DNA-binding transcription factor activity"/>
    <property type="evidence" value="ECO:0007669"/>
    <property type="project" value="InterPro"/>
</dbReference>
<dbReference type="InterPro" id="IPR036388">
    <property type="entry name" value="WH-like_DNA-bd_sf"/>
</dbReference>
<evidence type="ECO:0000313" key="3">
    <source>
        <dbReference type="EMBL" id="SDD63518.1"/>
    </source>
</evidence>
<evidence type="ECO:0000313" key="4">
    <source>
        <dbReference type="Proteomes" id="UP000198925"/>
    </source>
</evidence>
<dbReference type="PANTHER" id="PTHR33164:SF43">
    <property type="entry name" value="HTH-TYPE TRANSCRIPTIONAL REPRESSOR YETL"/>
    <property type="match status" value="1"/>
</dbReference>
<evidence type="ECO:0000256" key="1">
    <source>
        <dbReference type="SAM" id="MobiDB-lite"/>
    </source>
</evidence>
<dbReference type="AlphaFoldDB" id="A0A1G6WCG8"/>
<dbReference type="PANTHER" id="PTHR33164">
    <property type="entry name" value="TRANSCRIPTIONAL REGULATOR, MARR FAMILY"/>
    <property type="match status" value="1"/>
</dbReference>
<dbReference type="EMBL" id="FMZX01000010">
    <property type="protein sequence ID" value="SDD63518.1"/>
    <property type="molecule type" value="Genomic_DNA"/>
</dbReference>
<organism evidence="3 4">
    <name type="scientific">Belnapia rosea</name>
    <dbReference type="NCBI Taxonomy" id="938405"/>
    <lineage>
        <taxon>Bacteria</taxon>
        <taxon>Pseudomonadati</taxon>
        <taxon>Pseudomonadota</taxon>
        <taxon>Alphaproteobacteria</taxon>
        <taxon>Acetobacterales</taxon>
        <taxon>Roseomonadaceae</taxon>
        <taxon>Belnapia</taxon>
    </lineage>
</organism>
<dbReference type="STRING" id="938405.SAMN02927895_00998"/>
<dbReference type="InterPro" id="IPR036390">
    <property type="entry name" value="WH_DNA-bd_sf"/>
</dbReference>
<dbReference type="PROSITE" id="PS50995">
    <property type="entry name" value="HTH_MARR_2"/>
    <property type="match status" value="1"/>
</dbReference>
<dbReference type="Proteomes" id="UP000198925">
    <property type="component" value="Unassembled WGS sequence"/>
</dbReference>
<proteinExistence type="predicted"/>
<gene>
    <name evidence="3" type="ORF">SAMN04487779_1010144</name>
</gene>
<dbReference type="InterPro" id="IPR000835">
    <property type="entry name" value="HTH_MarR-typ"/>
</dbReference>
<protein>
    <submittedName>
        <fullName evidence="3">MarR family protein</fullName>
    </submittedName>
</protein>
<feature type="domain" description="HTH marR-type" evidence="2">
    <location>
        <begin position="1"/>
        <end position="143"/>
    </location>
</feature>
<feature type="compositionally biased region" description="Low complexity" evidence="1">
    <location>
        <begin position="125"/>
        <end position="134"/>
    </location>
</feature>